<dbReference type="AlphaFoldDB" id="A0A8J1UVS1"/>
<dbReference type="GO" id="GO:0016491">
    <property type="term" value="F:oxidoreductase activity"/>
    <property type="evidence" value="ECO:0007669"/>
    <property type="project" value="UniProtKB-KW"/>
</dbReference>
<dbReference type="InterPro" id="IPR036291">
    <property type="entry name" value="NAD(P)-bd_dom_sf"/>
</dbReference>
<name>A0A8J1UVS1_OWEFU</name>
<evidence type="ECO:0000256" key="2">
    <source>
        <dbReference type="SAM" id="MobiDB-lite"/>
    </source>
</evidence>
<dbReference type="InterPro" id="IPR020843">
    <property type="entry name" value="ER"/>
</dbReference>
<dbReference type="SMART" id="SM00829">
    <property type="entry name" value="PKS_ER"/>
    <property type="match status" value="1"/>
</dbReference>
<dbReference type="InterPro" id="IPR013154">
    <property type="entry name" value="ADH-like_N"/>
</dbReference>
<comment type="caution">
    <text evidence="3">The sequence shown here is derived from an EMBL/GenBank/DDBJ whole genome shotgun (WGS) entry which is preliminary data.</text>
</comment>
<feature type="region of interest" description="Disordered" evidence="2">
    <location>
        <begin position="1"/>
        <end position="34"/>
    </location>
</feature>
<evidence type="ECO:0000256" key="1">
    <source>
        <dbReference type="ARBA" id="ARBA00023002"/>
    </source>
</evidence>
<organism evidence="3 4">
    <name type="scientific">Owenia fusiformis</name>
    <name type="common">Polychaete worm</name>
    <dbReference type="NCBI Taxonomy" id="6347"/>
    <lineage>
        <taxon>Eukaryota</taxon>
        <taxon>Metazoa</taxon>
        <taxon>Spiralia</taxon>
        <taxon>Lophotrochozoa</taxon>
        <taxon>Annelida</taxon>
        <taxon>Polychaeta</taxon>
        <taxon>Sedentaria</taxon>
        <taxon>Canalipalpata</taxon>
        <taxon>Sabellida</taxon>
        <taxon>Oweniida</taxon>
        <taxon>Oweniidae</taxon>
        <taxon>Owenia</taxon>
    </lineage>
</organism>
<keyword evidence="4" id="KW-1185">Reference proteome</keyword>
<dbReference type="Pfam" id="PF13602">
    <property type="entry name" value="ADH_zinc_N_2"/>
    <property type="match status" value="1"/>
</dbReference>
<protein>
    <submittedName>
        <fullName evidence="3">Uncharacterized protein</fullName>
    </submittedName>
</protein>
<evidence type="ECO:0000313" key="3">
    <source>
        <dbReference type="EMBL" id="CAH1778836.1"/>
    </source>
</evidence>
<dbReference type="PANTHER" id="PTHR44054">
    <property type="entry name" value="SYNAPTIC VESICLE MEMBRANE PROTEIN VAT-1 HOMOLOG-LIKE"/>
    <property type="match status" value="1"/>
</dbReference>
<feature type="compositionally biased region" description="Polar residues" evidence="2">
    <location>
        <begin position="19"/>
        <end position="28"/>
    </location>
</feature>
<dbReference type="SUPFAM" id="SSF50129">
    <property type="entry name" value="GroES-like"/>
    <property type="match status" value="1"/>
</dbReference>
<evidence type="ECO:0000313" key="4">
    <source>
        <dbReference type="Proteomes" id="UP000749559"/>
    </source>
</evidence>
<dbReference type="OrthoDB" id="203908at2759"/>
<reference evidence="3" key="1">
    <citation type="submission" date="2022-03" db="EMBL/GenBank/DDBJ databases">
        <authorList>
            <person name="Martin C."/>
        </authorList>
    </citation>
    <scope>NUCLEOTIDE SEQUENCE</scope>
</reference>
<accession>A0A8J1UVS1</accession>
<sequence>MNSQNSEGATKDAEVPEGDTNNQPEVNQSPPPPEMRCITLLGFGGIKNTKVQKKPELKAGDGEILIRVKACGLNFVDLMIRQGVTEGPPKTPLVMGFECSGDVEALGENVTDFVIGDRVIAFCDYNAWAETVSVPAKHVYKMPTGMSFQDGAALPMNYLTAYIILFELGGLRKGQSLLVHSVGGGVGHAVCQLAKTVEDVQVFGTASYNKHDAIKNNVSYLYDHVVDYVQEVKKVSPEGVDLVLDCLCGDDVNKGITLVKPMGRYILYGTSNIVTGETRSFFSLAKSWWQVDKISPMKLFEENKTITGFHLRTLLFKQDKHEYVRGLMDTLFKLYNTGKIRPQIDSAYAFEDIGEAMQKMHDRKNIGKIILDPGLQSKDAQSASETTASSDSTEKEAEK</sequence>
<dbReference type="InterPro" id="IPR011032">
    <property type="entry name" value="GroES-like_sf"/>
</dbReference>
<dbReference type="Gene3D" id="3.40.50.720">
    <property type="entry name" value="NAD(P)-binding Rossmann-like Domain"/>
    <property type="match status" value="1"/>
</dbReference>
<dbReference type="InterPro" id="IPR052100">
    <property type="entry name" value="SV-ATPase_mito-regulator"/>
</dbReference>
<keyword evidence="1" id="KW-0560">Oxidoreductase</keyword>
<dbReference type="CDD" id="cd08275">
    <property type="entry name" value="MDR3"/>
    <property type="match status" value="1"/>
</dbReference>
<feature type="compositionally biased region" description="Low complexity" evidence="2">
    <location>
        <begin position="379"/>
        <end position="391"/>
    </location>
</feature>
<dbReference type="Pfam" id="PF08240">
    <property type="entry name" value="ADH_N"/>
    <property type="match status" value="1"/>
</dbReference>
<dbReference type="Gene3D" id="3.90.180.10">
    <property type="entry name" value="Medium-chain alcohol dehydrogenases, catalytic domain"/>
    <property type="match status" value="1"/>
</dbReference>
<feature type="region of interest" description="Disordered" evidence="2">
    <location>
        <begin position="373"/>
        <end position="399"/>
    </location>
</feature>
<dbReference type="Proteomes" id="UP000749559">
    <property type="component" value="Unassembled WGS sequence"/>
</dbReference>
<proteinExistence type="predicted"/>
<gene>
    <name evidence="3" type="ORF">OFUS_LOCUS5698</name>
</gene>
<dbReference type="SUPFAM" id="SSF51735">
    <property type="entry name" value="NAD(P)-binding Rossmann-fold domains"/>
    <property type="match status" value="1"/>
</dbReference>
<dbReference type="EMBL" id="CAIIXF020000003">
    <property type="protein sequence ID" value="CAH1778836.1"/>
    <property type="molecule type" value="Genomic_DNA"/>
</dbReference>
<dbReference type="PANTHER" id="PTHR44054:SF2">
    <property type="entry name" value="SYNAPTIC VESICLE MEMBRANE PROTEIN VAT-1 HOMOLOG-LIKE"/>
    <property type="match status" value="1"/>
</dbReference>